<dbReference type="VEuPathDB" id="FungiDB:CC1G_08213"/>
<feature type="compositionally biased region" description="Basic and acidic residues" evidence="5">
    <location>
        <begin position="71"/>
        <end position="97"/>
    </location>
</feature>
<evidence type="ECO:0000256" key="3">
    <source>
        <dbReference type="ARBA" id="ARBA00023134"/>
    </source>
</evidence>
<sequence length="698" mass="76231">MPRIRKKTSKRVSLKHRASIQKKVKETRRKRARDAKKNPQWKSKHPKDPGIPNEFPYKDEILAEVQAQRRAAAEEKERKKAEKAAARAEAKSARADEDVSMDEDEDELPAGKNKLDVGAEAIAGLAAQAVKGQLKEVEDEDIEVEESDGEEVPILINRDLPTFESVLEAADAIVEVVDARDPLETRSQFLEEYAAEKNKKLLLVLSKIDTCPRESVSGWLSHLRSQHEAAFPFRACSAFIPSNPAEAPSQPIPPKGKGKSTVPLSDALGVDSILACLGQWAQQKKDTKSDSEAPYTIAVAGITNVGKSSFINSLLKQSALPVYTQASASRGPTTTELPQEVTLESNGQSLRIIDTPGVSFIYETDDGLSGSLARGRDILLRSRGRIDRLKDPSPPLDHITPRCNHEDLMLLYNLPAFAKGDQTAFLSGVARAHQLVKKRGDLDLAGAARTVLRDWSTGKFARYALPPPPSASKDPAAASESGQDASTTEWLRKLYANDEGVLQTLAPRKELRKRVGLVRLSSGSVDARKIELSETWAALEESDSESEGEEDVDMSMEVDDDDEDESGEEDDEEEGFDEDEEESGEEEEEEEEEPVVSSKRKRKAGSKTSAPPAKKVAFAPTTTTRPSKSQPSSKEKTLTSVLKKSSVASTTTATKASSAAKPKGNKAEAHKKVANKAASAKLKDNQSGDSYDFSKFFK</sequence>
<evidence type="ECO:0000313" key="8">
    <source>
        <dbReference type="EMBL" id="EAU82462.2"/>
    </source>
</evidence>
<feature type="region of interest" description="Disordered" evidence="5">
    <location>
        <begin position="536"/>
        <end position="698"/>
    </location>
</feature>
<dbReference type="HOGENOM" id="CLU_011106_5_1_1"/>
<dbReference type="InterPro" id="IPR006073">
    <property type="entry name" value="GTP-bd"/>
</dbReference>
<dbReference type="GO" id="GO:0005730">
    <property type="term" value="C:nucleolus"/>
    <property type="evidence" value="ECO:0007669"/>
    <property type="project" value="TreeGrafter"/>
</dbReference>
<dbReference type="InterPro" id="IPR050755">
    <property type="entry name" value="TRAFAC_YlqF/YawG_RiboMat"/>
</dbReference>
<keyword evidence="3" id="KW-0342">GTP-binding</keyword>
<comment type="caution">
    <text evidence="8">The sequence shown here is derived from an EMBL/GenBank/DDBJ whole genome shotgun (WGS) entry which is preliminary data.</text>
</comment>
<reference evidence="8 9" key="1">
    <citation type="journal article" date="2010" name="Proc. Natl. Acad. Sci. U.S.A.">
        <title>Insights into evolution of multicellular fungi from the assembled chromosomes of the mushroom Coprinopsis cinerea (Coprinus cinereus).</title>
        <authorList>
            <person name="Stajich J.E."/>
            <person name="Wilke S.K."/>
            <person name="Ahren D."/>
            <person name="Au C.H."/>
            <person name="Birren B.W."/>
            <person name="Borodovsky M."/>
            <person name="Burns C."/>
            <person name="Canback B."/>
            <person name="Casselton L.A."/>
            <person name="Cheng C.K."/>
            <person name="Deng J."/>
            <person name="Dietrich F.S."/>
            <person name="Fargo D.C."/>
            <person name="Farman M.L."/>
            <person name="Gathman A.C."/>
            <person name="Goldberg J."/>
            <person name="Guigo R."/>
            <person name="Hoegger P.J."/>
            <person name="Hooker J.B."/>
            <person name="Huggins A."/>
            <person name="James T.Y."/>
            <person name="Kamada T."/>
            <person name="Kilaru S."/>
            <person name="Kodira C."/>
            <person name="Kues U."/>
            <person name="Kupfer D."/>
            <person name="Kwan H.S."/>
            <person name="Lomsadze A."/>
            <person name="Li W."/>
            <person name="Lilly W.W."/>
            <person name="Ma L.J."/>
            <person name="Mackey A.J."/>
            <person name="Manning G."/>
            <person name="Martin F."/>
            <person name="Muraguchi H."/>
            <person name="Natvig D.O."/>
            <person name="Palmerini H."/>
            <person name="Ramesh M.A."/>
            <person name="Rehmeyer C.J."/>
            <person name="Roe B.A."/>
            <person name="Shenoy N."/>
            <person name="Stanke M."/>
            <person name="Ter-Hovhannisyan V."/>
            <person name="Tunlid A."/>
            <person name="Velagapudi R."/>
            <person name="Vision T.J."/>
            <person name="Zeng Q."/>
            <person name="Zolan M.E."/>
            <person name="Pukkila P.J."/>
        </authorList>
    </citation>
    <scope>NUCLEOTIDE SEQUENCE [LARGE SCALE GENOMIC DNA]</scope>
    <source>
        <strain evidence="9">Okayama-7 / 130 / ATCC MYA-4618 / FGSC 9003</strain>
    </source>
</reference>
<dbReference type="EMBL" id="AACS02000005">
    <property type="protein sequence ID" value="EAU82462.2"/>
    <property type="molecule type" value="Genomic_DNA"/>
</dbReference>
<feature type="compositionally biased region" description="Acidic residues" evidence="5">
    <location>
        <begin position="98"/>
        <end position="108"/>
    </location>
</feature>
<dbReference type="Proteomes" id="UP000001861">
    <property type="component" value="Unassembled WGS sequence"/>
</dbReference>
<feature type="region of interest" description="Disordered" evidence="5">
    <location>
        <begin position="1"/>
        <end position="111"/>
    </location>
</feature>
<dbReference type="OrthoDB" id="10266128at2759"/>
<dbReference type="Gene3D" id="1.10.1580.10">
    <property type="match status" value="1"/>
</dbReference>
<feature type="compositionally biased region" description="Low complexity" evidence="5">
    <location>
        <begin position="471"/>
        <end position="481"/>
    </location>
</feature>
<protein>
    <submittedName>
        <fullName evidence="8">GTP-binding protein</fullName>
    </submittedName>
</protein>
<dbReference type="GO" id="GO:0005525">
    <property type="term" value="F:GTP binding"/>
    <property type="evidence" value="ECO:0007669"/>
    <property type="project" value="UniProtKB-KW"/>
</dbReference>
<comment type="subcellular location">
    <subcellularLocation>
        <location evidence="1">Nucleus</location>
    </subcellularLocation>
</comment>
<dbReference type="SUPFAM" id="SSF52540">
    <property type="entry name" value="P-loop containing nucleoside triphosphate hydrolases"/>
    <property type="match status" value="1"/>
</dbReference>
<accession>A8P7F0</accession>
<proteinExistence type="predicted"/>
<dbReference type="InParanoid" id="A8P7F0"/>
<keyword evidence="2" id="KW-0547">Nucleotide-binding</keyword>
<keyword evidence="4" id="KW-0539">Nucleus</keyword>
<dbReference type="STRING" id="240176.A8P7F0"/>
<feature type="compositionally biased region" description="Polar residues" evidence="5">
    <location>
        <begin position="620"/>
        <end position="632"/>
    </location>
</feature>
<feature type="compositionally biased region" description="Basic residues" evidence="5">
    <location>
        <begin position="1"/>
        <end position="34"/>
    </location>
</feature>
<feature type="region of interest" description="Disordered" evidence="5">
    <location>
        <begin position="466"/>
        <end position="485"/>
    </location>
</feature>
<dbReference type="InterPro" id="IPR014813">
    <property type="entry name" value="Gnl3_N_dom"/>
</dbReference>
<feature type="domain" description="G" evidence="6">
    <location>
        <begin position="296"/>
        <end position="363"/>
    </location>
</feature>
<evidence type="ECO:0000256" key="4">
    <source>
        <dbReference type="ARBA" id="ARBA00023242"/>
    </source>
</evidence>
<evidence type="ECO:0000259" key="7">
    <source>
        <dbReference type="Pfam" id="PF08701"/>
    </source>
</evidence>
<dbReference type="Gene3D" id="3.40.50.300">
    <property type="entry name" value="P-loop containing nucleotide triphosphate hydrolases"/>
    <property type="match status" value="1"/>
</dbReference>
<dbReference type="GeneID" id="6015958"/>
<dbReference type="RefSeq" id="XP_001839346.2">
    <property type="nucleotide sequence ID" value="XM_001839294.2"/>
</dbReference>
<dbReference type="PANTHER" id="PTHR11089">
    <property type="entry name" value="GTP-BINDING PROTEIN-RELATED"/>
    <property type="match status" value="1"/>
</dbReference>
<feature type="compositionally biased region" description="Low complexity" evidence="5">
    <location>
        <begin position="638"/>
        <end position="661"/>
    </location>
</feature>
<feature type="domain" description="Guanine nucleotide-binding protein-like 3 N-terminal" evidence="7">
    <location>
        <begin position="14"/>
        <end position="89"/>
    </location>
</feature>
<evidence type="ECO:0000313" key="9">
    <source>
        <dbReference type="Proteomes" id="UP000001861"/>
    </source>
</evidence>
<name>A8P7F0_COPC7</name>
<dbReference type="Pfam" id="PF08701">
    <property type="entry name" value="GN3L_Grn1"/>
    <property type="match status" value="1"/>
</dbReference>
<feature type="compositionally biased region" description="Acidic residues" evidence="5">
    <location>
        <begin position="540"/>
        <end position="594"/>
    </location>
</feature>
<dbReference type="OMA" id="FKLDGLW"/>
<evidence type="ECO:0000259" key="6">
    <source>
        <dbReference type="Pfam" id="PF01926"/>
    </source>
</evidence>
<gene>
    <name evidence="8" type="ORF">CC1G_08213</name>
</gene>
<evidence type="ECO:0000256" key="5">
    <source>
        <dbReference type="SAM" id="MobiDB-lite"/>
    </source>
</evidence>
<evidence type="ECO:0000256" key="2">
    <source>
        <dbReference type="ARBA" id="ARBA00022741"/>
    </source>
</evidence>
<dbReference type="PANTHER" id="PTHR11089:SF30">
    <property type="entry name" value="GUANINE NUCLEOTIDE-BINDING PROTEIN-LIKE 3 HOMOLOG"/>
    <property type="match status" value="1"/>
</dbReference>
<dbReference type="AlphaFoldDB" id="A8P7F0"/>
<dbReference type="KEGG" id="cci:CC1G_08213"/>
<organism evidence="8 9">
    <name type="scientific">Coprinopsis cinerea (strain Okayama-7 / 130 / ATCC MYA-4618 / FGSC 9003)</name>
    <name type="common">Inky cap fungus</name>
    <name type="synonym">Hormographiella aspergillata</name>
    <dbReference type="NCBI Taxonomy" id="240176"/>
    <lineage>
        <taxon>Eukaryota</taxon>
        <taxon>Fungi</taxon>
        <taxon>Dikarya</taxon>
        <taxon>Basidiomycota</taxon>
        <taxon>Agaricomycotina</taxon>
        <taxon>Agaricomycetes</taxon>
        <taxon>Agaricomycetidae</taxon>
        <taxon>Agaricales</taxon>
        <taxon>Agaricineae</taxon>
        <taxon>Psathyrellaceae</taxon>
        <taxon>Coprinopsis</taxon>
    </lineage>
</organism>
<dbReference type="Pfam" id="PF01926">
    <property type="entry name" value="MMR_HSR1"/>
    <property type="match status" value="1"/>
</dbReference>
<dbReference type="FunCoup" id="A8P7F0">
    <property type="interactions" value="400"/>
</dbReference>
<evidence type="ECO:0000256" key="1">
    <source>
        <dbReference type="ARBA" id="ARBA00004123"/>
    </source>
</evidence>
<keyword evidence="9" id="KW-1185">Reference proteome</keyword>
<dbReference type="InterPro" id="IPR027417">
    <property type="entry name" value="P-loop_NTPase"/>
</dbReference>
<dbReference type="InterPro" id="IPR023179">
    <property type="entry name" value="GTP-bd_ortho_bundle_sf"/>
</dbReference>
<dbReference type="eggNOG" id="KOG2484">
    <property type="taxonomic scope" value="Eukaryota"/>
</dbReference>